<keyword evidence="3" id="KW-0597">Phosphoprotein</keyword>
<name>A0A0M9GMI8_9HYPH</name>
<dbReference type="PATRIC" id="fig|1514904.3.peg.1066"/>
<keyword evidence="11" id="KW-1185">Reference proteome</keyword>
<evidence type="ECO:0000256" key="4">
    <source>
        <dbReference type="ARBA" id="ARBA00022679"/>
    </source>
</evidence>
<evidence type="ECO:0000256" key="7">
    <source>
        <dbReference type="SAM" id="MobiDB-lite"/>
    </source>
</evidence>
<dbReference type="Proteomes" id="UP000038011">
    <property type="component" value="Unassembled WGS sequence"/>
</dbReference>
<dbReference type="SUPFAM" id="SSF47384">
    <property type="entry name" value="Homodimeric domain of signal transducing histidine kinase"/>
    <property type="match status" value="1"/>
</dbReference>
<evidence type="ECO:0000256" key="5">
    <source>
        <dbReference type="ARBA" id="ARBA00022777"/>
    </source>
</evidence>
<dbReference type="InterPro" id="IPR005467">
    <property type="entry name" value="His_kinase_dom"/>
</dbReference>
<dbReference type="AlphaFoldDB" id="A0A0M9GMI8"/>
<dbReference type="EC" id="2.7.13.3" evidence="2"/>
<feature type="transmembrane region" description="Helical" evidence="8">
    <location>
        <begin position="84"/>
        <end position="106"/>
    </location>
</feature>
<evidence type="ECO:0000256" key="6">
    <source>
        <dbReference type="ARBA" id="ARBA00023012"/>
    </source>
</evidence>
<dbReference type="OrthoDB" id="7179697at2"/>
<dbReference type="SMART" id="SM00388">
    <property type="entry name" value="HisKA"/>
    <property type="match status" value="1"/>
</dbReference>
<dbReference type="STRING" id="1514904.SU32_11120"/>
<dbReference type="SUPFAM" id="SSF55874">
    <property type="entry name" value="ATPase domain of HSP90 chaperone/DNA topoisomerase II/histidine kinase"/>
    <property type="match status" value="1"/>
</dbReference>
<dbReference type="PANTHER" id="PTHR43711">
    <property type="entry name" value="TWO-COMPONENT HISTIDINE KINASE"/>
    <property type="match status" value="1"/>
</dbReference>
<organism evidence="10 11">
    <name type="scientific">Ahrensia marina</name>
    <dbReference type="NCBI Taxonomy" id="1514904"/>
    <lineage>
        <taxon>Bacteria</taxon>
        <taxon>Pseudomonadati</taxon>
        <taxon>Pseudomonadota</taxon>
        <taxon>Alphaproteobacteria</taxon>
        <taxon>Hyphomicrobiales</taxon>
        <taxon>Ahrensiaceae</taxon>
        <taxon>Ahrensia</taxon>
    </lineage>
</organism>
<dbReference type="GO" id="GO:0000155">
    <property type="term" value="F:phosphorelay sensor kinase activity"/>
    <property type="evidence" value="ECO:0007669"/>
    <property type="project" value="InterPro"/>
</dbReference>
<dbReference type="EMBL" id="JXMU01000015">
    <property type="protein sequence ID" value="KPB00956.1"/>
    <property type="molecule type" value="Genomic_DNA"/>
</dbReference>
<dbReference type="InterPro" id="IPR003594">
    <property type="entry name" value="HATPase_dom"/>
</dbReference>
<keyword evidence="8" id="KW-0812">Transmembrane</keyword>
<dbReference type="PRINTS" id="PR00344">
    <property type="entry name" value="BCTRLSENSOR"/>
</dbReference>
<evidence type="ECO:0000256" key="8">
    <source>
        <dbReference type="SAM" id="Phobius"/>
    </source>
</evidence>
<feature type="domain" description="Histidine kinase" evidence="9">
    <location>
        <begin position="264"/>
        <end position="485"/>
    </location>
</feature>
<comment type="catalytic activity">
    <reaction evidence="1">
        <text>ATP + protein L-histidine = ADP + protein N-phospho-L-histidine.</text>
        <dbReference type="EC" id="2.7.13.3"/>
    </reaction>
</comment>
<dbReference type="SMART" id="SM00387">
    <property type="entry name" value="HATPase_c"/>
    <property type="match status" value="1"/>
</dbReference>
<evidence type="ECO:0000313" key="10">
    <source>
        <dbReference type="EMBL" id="KPB00956.1"/>
    </source>
</evidence>
<evidence type="ECO:0000313" key="11">
    <source>
        <dbReference type="Proteomes" id="UP000038011"/>
    </source>
</evidence>
<feature type="transmembrane region" description="Helical" evidence="8">
    <location>
        <begin position="195"/>
        <end position="214"/>
    </location>
</feature>
<evidence type="ECO:0000256" key="1">
    <source>
        <dbReference type="ARBA" id="ARBA00000085"/>
    </source>
</evidence>
<keyword evidence="5 10" id="KW-0418">Kinase</keyword>
<comment type="caution">
    <text evidence="10">The sequence shown here is derived from an EMBL/GenBank/DDBJ whole genome shotgun (WGS) entry which is preliminary data.</text>
</comment>
<feature type="region of interest" description="Disordered" evidence="7">
    <location>
        <begin position="491"/>
        <end position="517"/>
    </location>
</feature>
<accession>A0A0M9GMI8</accession>
<dbReference type="PROSITE" id="PS50109">
    <property type="entry name" value="HIS_KIN"/>
    <property type="match status" value="1"/>
</dbReference>
<dbReference type="InterPro" id="IPR003661">
    <property type="entry name" value="HisK_dim/P_dom"/>
</dbReference>
<dbReference type="Pfam" id="PF00512">
    <property type="entry name" value="HisKA"/>
    <property type="match status" value="1"/>
</dbReference>
<sequence>MISTENLPDKTIVDRRKSVRNRDLRNTMKRNRDKLASQNIVSPEYSLDLLKLHANAIVSSVVAVPLLVVLASFAGFAIGFGPEIFIWATLSCLIYSVMALLSRRFLNTGKKENRKLWTRIFLIGHLFVGLSWAALTIIPCTSCSAEPAIFYKAILLLMATSATATICYTLPITIVISFAIPVVAFGAQYGSHPTGMLATALIFAGLLFFTFVAVRLEKTSKSGLAYQNENHSLVAELEMAKSISDEARRRAEEANLAKSRFLASMSHELRTPLNAILGFSETMSAEILGPLGNETYKTYAQDIHNSGEHLLNLINEILDLSRVEAGKYEIKEETLRLTDIAEDCMALIRMKADQKSIKIEPNFQSGLPRVLADERAMRQVLLNTLSNAVKFTPSGGTIKLLVGWTQSGGQYMSVVDNGPGIPEEEIPVVLSAFGQGSIAIKNAEQGTGLGLPIVQALLAMHGGKLELRSKLREGTKAIAILPRSRVLHELPAEPVASRTQTKRSGLQERRSKVRSTA</sequence>
<dbReference type="CDD" id="cd00082">
    <property type="entry name" value="HisKA"/>
    <property type="match status" value="1"/>
</dbReference>
<reference evidence="10 11" key="1">
    <citation type="submission" date="2015-01" db="EMBL/GenBank/DDBJ databases">
        <title>Ahrensia donghaiensis sp. nov., a novel dimethylsulphoniopropionate-cleavage bacterium isolated from seawater and emended descriptions of the genus Ahrensia and Ahrensia kielensis.</title>
        <authorList>
            <person name="Liu J."/>
        </authorList>
    </citation>
    <scope>NUCLEOTIDE SEQUENCE [LARGE SCALE GENOMIC DNA]</scope>
    <source>
        <strain evidence="10 11">LZD062</strain>
    </source>
</reference>
<evidence type="ECO:0000259" key="9">
    <source>
        <dbReference type="PROSITE" id="PS50109"/>
    </source>
</evidence>
<proteinExistence type="predicted"/>
<keyword evidence="6" id="KW-0902">Two-component regulatory system</keyword>
<feature type="transmembrane region" description="Helical" evidence="8">
    <location>
        <begin position="56"/>
        <end position="78"/>
    </location>
</feature>
<keyword evidence="8" id="KW-1133">Transmembrane helix</keyword>
<dbReference type="InterPro" id="IPR036890">
    <property type="entry name" value="HATPase_C_sf"/>
</dbReference>
<protein>
    <recommendedName>
        <fullName evidence="2">histidine kinase</fullName>
        <ecNumber evidence="2">2.7.13.3</ecNumber>
    </recommendedName>
</protein>
<dbReference type="InterPro" id="IPR004358">
    <property type="entry name" value="Sig_transdc_His_kin-like_C"/>
</dbReference>
<dbReference type="RefSeq" id="WP_053999439.1">
    <property type="nucleotide sequence ID" value="NZ_JXMU01000015.1"/>
</dbReference>
<evidence type="ECO:0000256" key="3">
    <source>
        <dbReference type="ARBA" id="ARBA00022553"/>
    </source>
</evidence>
<dbReference type="Pfam" id="PF02518">
    <property type="entry name" value="HATPase_c"/>
    <property type="match status" value="1"/>
</dbReference>
<dbReference type="PANTHER" id="PTHR43711:SF26">
    <property type="entry name" value="SENSOR HISTIDINE KINASE RCSC"/>
    <property type="match status" value="1"/>
</dbReference>
<feature type="transmembrane region" description="Helical" evidence="8">
    <location>
        <begin position="118"/>
        <end position="138"/>
    </location>
</feature>
<feature type="transmembrane region" description="Helical" evidence="8">
    <location>
        <begin position="150"/>
        <end position="183"/>
    </location>
</feature>
<keyword evidence="4" id="KW-0808">Transferase</keyword>
<dbReference type="InterPro" id="IPR050736">
    <property type="entry name" value="Sensor_HK_Regulatory"/>
</dbReference>
<dbReference type="Gene3D" id="1.10.287.130">
    <property type="match status" value="1"/>
</dbReference>
<evidence type="ECO:0000256" key="2">
    <source>
        <dbReference type="ARBA" id="ARBA00012438"/>
    </source>
</evidence>
<keyword evidence="8" id="KW-0472">Membrane</keyword>
<dbReference type="Gene3D" id="3.30.565.10">
    <property type="entry name" value="Histidine kinase-like ATPase, C-terminal domain"/>
    <property type="match status" value="1"/>
</dbReference>
<dbReference type="InterPro" id="IPR036097">
    <property type="entry name" value="HisK_dim/P_sf"/>
</dbReference>
<gene>
    <name evidence="10" type="ORF">SU32_11120</name>
</gene>